<evidence type="ECO:0008006" key="4">
    <source>
        <dbReference type="Google" id="ProtNLM"/>
    </source>
</evidence>
<keyword evidence="3" id="KW-1185">Reference proteome</keyword>
<gene>
    <name evidence="2" type="ORF">B0I29_12695</name>
</gene>
<proteinExistence type="predicted"/>
<evidence type="ECO:0000313" key="3">
    <source>
        <dbReference type="Proteomes" id="UP000249341"/>
    </source>
</evidence>
<feature type="signal peptide" evidence="1">
    <location>
        <begin position="1"/>
        <end position="23"/>
    </location>
</feature>
<dbReference type="Proteomes" id="UP000249341">
    <property type="component" value="Unassembled WGS sequence"/>
</dbReference>
<dbReference type="EMBL" id="QLMJ01000026">
    <property type="protein sequence ID" value="RAK26706.1"/>
    <property type="molecule type" value="Genomic_DNA"/>
</dbReference>
<evidence type="ECO:0000313" key="2">
    <source>
        <dbReference type="EMBL" id="RAK26706.1"/>
    </source>
</evidence>
<keyword evidence="1" id="KW-0732">Signal</keyword>
<comment type="caution">
    <text evidence="2">The sequence shown here is derived from an EMBL/GenBank/DDBJ whole genome shotgun (WGS) entry which is preliminary data.</text>
</comment>
<protein>
    <recommendedName>
        <fullName evidence="4">Peptidase inhibitor family I36</fullName>
    </recommendedName>
</protein>
<reference evidence="2 3" key="1">
    <citation type="submission" date="2018-06" db="EMBL/GenBank/DDBJ databases">
        <title>Genomic Encyclopedia of Type Strains, Phase III (KMG-III): the genomes of soil and plant-associated and newly described type strains.</title>
        <authorList>
            <person name="Whitman W."/>
        </authorList>
    </citation>
    <scope>NUCLEOTIDE SEQUENCE [LARGE SCALE GENOMIC DNA]</scope>
    <source>
        <strain evidence="2 3">CGMCC 4.7090</strain>
    </source>
</reference>
<feature type="chain" id="PRO_5016263412" description="Peptidase inhibitor family I36" evidence="1">
    <location>
        <begin position="24"/>
        <end position="145"/>
    </location>
</feature>
<accession>A0A327YYB7</accession>
<dbReference type="OrthoDB" id="4247493at2"/>
<evidence type="ECO:0000256" key="1">
    <source>
        <dbReference type="SAM" id="SignalP"/>
    </source>
</evidence>
<name>A0A327YYB7_9ACTN</name>
<dbReference type="AlphaFoldDB" id="A0A327YYB7"/>
<organism evidence="2 3">
    <name type="scientific">Actinoplanes lutulentus</name>
    <dbReference type="NCBI Taxonomy" id="1287878"/>
    <lineage>
        <taxon>Bacteria</taxon>
        <taxon>Bacillati</taxon>
        <taxon>Actinomycetota</taxon>
        <taxon>Actinomycetes</taxon>
        <taxon>Micromonosporales</taxon>
        <taxon>Micromonosporaceae</taxon>
        <taxon>Actinoplanes</taxon>
    </lineage>
</organism>
<sequence>MFSKRSVGMAVASVLSIAGAVFAAPAPAMAIDFEHNYVTASSAPTGSLKCNEIIGARVCFKADGDIWYVKDMAADSASAEIVWNVYDAKANLTRYGKCTNNLGNGTWGYCNKNYLEGLHVSGMIQILDYSNGKLVRQSLAAPYAN</sequence>
<dbReference type="RefSeq" id="WP_146617047.1">
    <property type="nucleotide sequence ID" value="NZ_JACHWI010000002.1"/>
</dbReference>